<gene>
    <name evidence="2" type="ORF">Ahy_A04g020967</name>
</gene>
<evidence type="ECO:0000259" key="1">
    <source>
        <dbReference type="Pfam" id="PF08241"/>
    </source>
</evidence>
<dbReference type="Gene3D" id="3.40.50.150">
    <property type="entry name" value="Vaccinia Virus protein VP39"/>
    <property type="match status" value="1"/>
</dbReference>
<dbReference type="AlphaFoldDB" id="A0A445DJB3"/>
<dbReference type="EMBL" id="SDMP01000004">
    <property type="protein sequence ID" value="RYR63172.1"/>
    <property type="molecule type" value="Genomic_DNA"/>
</dbReference>
<evidence type="ECO:0000313" key="3">
    <source>
        <dbReference type="Proteomes" id="UP000289738"/>
    </source>
</evidence>
<name>A0A445DJB3_ARAHY</name>
<dbReference type="PANTHER" id="PTHR44067:SF10">
    <property type="entry name" value="S-ADENOSYL-L-METHIONINE-DEPENDENT METHYLTRANSFERASE SUPERFAMILY PROTEIN"/>
    <property type="match status" value="1"/>
</dbReference>
<dbReference type="PANTHER" id="PTHR44067">
    <property type="entry name" value="S-ADENOSYL-L-METHIONINE-DEPENDENT METHYLTRANSFERASE SUPERFAMILY PROTEIN-RELATED"/>
    <property type="match status" value="1"/>
</dbReference>
<dbReference type="STRING" id="3818.A0A445DJB3"/>
<dbReference type="Pfam" id="PF08241">
    <property type="entry name" value="Methyltransf_11"/>
    <property type="match status" value="1"/>
</dbReference>
<reference evidence="2 3" key="1">
    <citation type="submission" date="2019-01" db="EMBL/GenBank/DDBJ databases">
        <title>Sequencing of cultivated peanut Arachis hypogaea provides insights into genome evolution and oil improvement.</title>
        <authorList>
            <person name="Chen X."/>
        </authorList>
    </citation>
    <scope>NUCLEOTIDE SEQUENCE [LARGE SCALE GENOMIC DNA]</scope>
    <source>
        <strain evidence="3">cv. Fuhuasheng</strain>
        <tissue evidence="2">Leaves</tissue>
    </source>
</reference>
<accession>A0A445DJB3</accession>
<dbReference type="InterPro" id="IPR053223">
    <property type="entry name" value="Prob_Methyltransferase"/>
</dbReference>
<protein>
    <recommendedName>
        <fullName evidence="1">Methyltransferase type 11 domain-containing protein</fullName>
    </recommendedName>
</protein>
<dbReference type="GO" id="GO:0008757">
    <property type="term" value="F:S-adenosylmethionine-dependent methyltransferase activity"/>
    <property type="evidence" value="ECO:0007669"/>
    <property type="project" value="InterPro"/>
</dbReference>
<dbReference type="InterPro" id="IPR013216">
    <property type="entry name" value="Methyltransf_11"/>
</dbReference>
<dbReference type="InterPro" id="IPR029063">
    <property type="entry name" value="SAM-dependent_MTases_sf"/>
</dbReference>
<dbReference type="SUPFAM" id="SSF53335">
    <property type="entry name" value="S-adenosyl-L-methionine-dependent methyltransferases"/>
    <property type="match status" value="1"/>
</dbReference>
<dbReference type="Proteomes" id="UP000289738">
    <property type="component" value="Chromosome A04"/>
</dbReference>
<sequence length="183" mass="21185">MGIEAQEQVEYSKKLQDRVLGTKRSASTISIGLEIGGGTGTFAARMKERNVTIITSTLDLDGPFSHFIASRRLIPIHLSISQRLLFFENTLDIVHFMEFIGNWLPETMLEFLLYDVYRVLRPGGIFWLEHFFCFGSQVNKTYLPMFDRVGFNRLRWHAGRKLDHDGIQKNEWYISALLEKPVI</sequence>
<keyword evidence="3" id="KW-1185">Reference proteome</keyword>
<dbReference type="CDD" id="cd02440">
    <property type="entry name" value="AdoMet_MTases"/>
    <property type="match status" value="1"/>
</dbReference>
<comment type="caution">
    <text evidence="2">The sequence shown here is derived from an EMBL/GenBank/DDBJ whole genome shotgun (WGS) entry which is preliminary data.</text>
</comment>
<evidence type="ECO:0000313" key="2">
    <source>
        <dbReference type="EMBL" id="RYR63172.1"/>
    </source>
</evidence>
<organism evidence="2 3">
    <name type="scientific">Arachis hypogaea</name>
    <name type="common">Peanut</name>
    <dbReference type="NCBI Taxonomy" id="3818"/>
    <lineage>
        <taxon>Eukaryota</taxon>
        <taxon>Viridiplantae</taxon>
        <taxon>Streptophyta</taxon>
        <taxon>Embryophyta</taxon>
        <taxon>Tracheophyta</taxon>
        <taxon>Spermatophyta</taxon>
        <taxon>Magnoliopsida</taxon>
        <taxon>eudicotyledons</taxon>
        <taxon>Gunneridae</taxon>
        <taxon>Pentapetalae</taxon>
        <taxon>rosids</taxon>
        <taxon>fabids</taxon>
        <taxon>Fabales</taxon>
        <taxon>Fabaceae</taxon>
        <taxon>Papilionoideae</taxon>
        <taxon>50 kb inversion clade</taxon>
        <taxon>dalbergioids sensu lato</taxon>
        <taxon>Dalbergieae</taxon>
        <taxon>Pterocarpus clade</taxon>
        <taxon>Arachis</taxon>
    </lineage>
</organism>
<proteinExistence type="predicted"/>
<feature type="domain" description="Methyltransferase type 11" evidence="1">
    <location>
        <begin position="33"/>
        <end position="127"/>
    </location>
</feature>